<dbReference type="InterPro" id="IPR012577">
    <property type="entry name" value="NIPSNAP"/>
</dbReference>
<name>A0ABW9GBV0_9GAMM</name>
<organism evidence="2 3">
    <name type="scientific">Celerinatantimonas yamalensis</name>
    <dbReference type="NCBI Taxonomy" id="559956"/>
    <lineage>
        <taxon>Bacteria</taxon>
        <taxon>Pseudomonadati</taxon>
        <taxon>Pseudomonadota</taxon>
        <taxon>Gammaproteobacteria</taxon>
        <taxon>Celerinatantimonadaceae</taxon>
        <taxon>Celerinatantimonas</taxon>
    </lineage>
</organism>
<protein>
    <submittedName>
        <fullName evidence="2">NIPSNAP family protein</fullName>
    </submittedName>
</protein>
<dbReference type="SUPFAM" id="SSF54909">
    <property type="entry name" value="Dimeric alpha+beta barrel"/>
    <property type="match status" value="1"/>
</dbReference>
<dbReference type="Pfam" id="PF07978">
    <property type="entry name" value="NIPSNAP"/>
    <property type="match status" value="1"/>
</dbReference>
<dbReference type="RefSeq" id="WP_408625318.1">
    <property type="nucleotide sequence ID" value="NZ_JBEQCT010000016.1"/>
</dbReference>
<dbReference type="InterPro" id="IPR011008">
    <property type="entry name" value="Dimeric_a/b-barrel"/>
</dbReference>
<dbReference type="EMBL" id="JBEQCT010000016">
    <property type="protein sequence ID" value="MFM2487017.1"/>
    <property type="molecule type" value="Genomic_DNA"/>
</dbReference>
<evidence type="ECO:0000313" key="3">
    <source>
        <dbReference type="Proteomes" id="UP001629953"/>
    </source>
</evidence>
<evidence type="ECO:0000259" key="1">
    <source>
        <dbReference type="Pfam" id="PF07978"/>
    </source>
</evidence>
<comment type="caution">
    <text evidence="2">The sequence shown here is derived from an EMBL/GenBank/DDBJ whole genome shotgun (WGS) entry which is preliminary data.</text>
</comment>
<gene>
    <name evidence="2" type="ORF">ABUE30_18500</name>
</gene>
<dbReference type="Proteomes" id="UP001629953">
    <property type="component" value="Unassembled WGS sequence"/>
</dbReference>
<accession>A0ABW9GBV0</accession>
<keyword evidence="3" id="KW-1185">Reference proteome</keyword>
<feature type="domain" description="NIPSNAP" evidence="1">
    <location>
        <begin position="2"/>
        <end position="81"/>
    </location>
</feature>
<evidence type="ECO:0000313" key="2">
    <source>
        <dbReference type="EMBL" id="MFM2487017.1"/>
    </source>
</evidence>
<proteinExistence type="predicted"/>
<reference evidence="2 3" key="1">
    <citation type="journal article" date="2013" name="Int. J. Syst. Evol. Microbiol.">
        <title>Celerinatantimonas yamalensis sp. nov., a cold-adapted diazotrophic bacterium from a cold permafrost brine.</title>
        <authorList>
            <person name="Shcherbakova V."/>
            <person name="Chuvilskaya N."/>
            <person name="Rivkina E."/>
            <person name="Demidov N."/>
            <person name="Uchaeva V."/>
            <person name="Suetin S."/>
            <person name="Suzina N."/>
            <person name="Gilichinsky D."/>
        </authorList>
    </citation>
    <scope>NUCLEOTIDE SEQUENCE [LARGE SCALE GENOMIC DNA]</scope>
    <source>
        <strain evidence="2 3">C7</strain>
    </source>
</reference>
<sequence>MYQLRIYEVNPEKRVAFHERFQNHAMRIMKKYGFNIVALWESVTASKLEFIYILNWPDMETMERQWKVFLADQEWIDIKKKMDLDIGEPVLKATGRVLESIEYSPVSTISVP</sequence>
<dbReference type="Gene3D" id="3.30.70.100">
    <property type="match status" value="1"/>
</dbReference>